<organism evidence="1 2">
    <name type="scientific">Microbotryum silenes-dioicae</name>
    <dbReference type="NCBI Taxonomy" id="796604"/>
    <lineage>
        <taxon>Eukaryota</taxon>
        <taxon>Fungi</taxon>
        <taxon>Dikarya</taxon>
        <taxon>Basidiomycota</taxon>
        <taxon>Pucciniomycotina</taxon>
        <taxon>Microbotryomycetes</taxon>
        <taxon>Microbotryales</taxon>
        <taxon>Microbotryaceae</taxon>
        <taxon>Microbotryum</taxon>
    </lineage>
</organism>
<protein>
    <submittedName>
        <fullName evidence="1">BQ5605_C007g04688 protein</fullName>
    </submittedName>
</protein>
<keyword evidence="2" id="KW-1185">Reference proteome</keyword>
<dbReference type="Proteomes" id="UP000249464">
    <property type="component" value="Unassembled WGS sequence"/>
</dbReference>
<gene>
    <name evidence="1" type="primary">BQ5605_C007g04688</name>
    <name evidence="1" type="ORF">BQ5605_C007G04688</name>
</gene>
<accession>A0A2X0P3A3</accession>
<evidence type="ECO:0000313" key="1">
    <source>
        <dbReference type="EMBL" id="SGY62433.1"/>
    </source>
</evidence>
<reference evidence="1 2" key="1">
    <citation type="submission" date="2016-11" db="EMBL/GenBank/DDBJ databases">
        <authorList>
            <person name="Jaros S."/>
            <person name="Januszkiewicz K."/>
            <person name="Wedrychowicz H."/>
        </authorList>
    </citation>
    <scope>NUCLEOTIDE SEQUENCE [LARGE SCALE GENOMIC DNA]</scope>
</reference>
<dbReference type="EMBL" id="FQNC01000045">
    <property type="protein sequence ID" value="SGY62433.1"/>
    <property type="molecule type" value="Genomic_DNA"/>
</dbReference>
<name>A0A2X0P3A3_9BASI</name>
<proteinExistence type="predicted"/>
<evidence type="ECO:0000313" key="2">
    <source>
        <dbReference type="Proteomes" id="UP000249464"/>
    </source>
</evidence>
<sequence>MSQQNLLRGFPLVSTAGSLLGPSRLVEASALIENALSYSQRYKRRHTTANSTLRVVNGGITTTSVRHDGSGKAAAFPLKM</sequence>
<dbReference type="AlphaFoldDB" id="A0A2X0P3A3"/>